<evidence type="ECO:0000313" key="1">
    <source>
        <dbReference type="EMBL" id="ALG71322.1"/>
    </source>
</evidence>
<name>A0AAC8VXI0_9PROT</name>
<dbReference type="KEGG" id="ati:AL072_10845"/>
<dbReference type="Proteomes" id="UP000069935">
    <property type="component" value="Chromosome 1"/>
</dbReference>
<gene>
    <name evidence="1" type="ORF">AL072_10845</name>
</gene>
<organism evidence="1 2">
    <name type="scientific">Azospirillum thiophilum</name>
    <dbReference type="NCBI Taxonomy" id="528244"/>
    <lineage>
        <taxon>Bacteria</taxon>
        <taxon>Pseudomonadati</taxon>
        <taxon>Pseudomonadota</taxon>
        <taxon>Alphaproteobacteria</taxon>
        <taxon>Rhodospirillales</taxon>
        <taxon>Azospirillaceae</taxon>
        <taxon>Azospirillum</taxon>
    </lineage>
</organism>
<dbReference type="InterPro" id="IPR029063">
    <property type="entry name" value="SAM-dependent_MTases_sf"/>
</dbReference>
<dbReference type="CDD" id="cd02440">
    <property type="entry name" value="AdoMet_MTases"/>
    <property type="match status" value="1"/>
</dbReference>
<dbReference type="PANTHER" id="PTHR45445:SF2">
    <property type="entry name" value="METHYLTRANSFERASE TYPE 11 DOMAIN-CONTAINING PROTEIN"/>
    <property type="match status" value="1"/>
</dbReference>
<dbReference type="RefSeq" id="WP_045580322.1">
    <property type="nucleotide sequence ID" value="NZ_CP012401.1"/>
</dbReference>
<reference evidence="2" key="1">
    <citation type="submission" date="2015-08" db="EMBL/GenBank/DDBJ databases">
        <title>Complete Genome Sequence of Azospirillum thiophilum BV-S.</title>
        <authorList>
            <person name="Fomenkov A."/>
            <person name="Vincze T."/>
            <person name="Grabovich M."/>
            <person name="Dubinina G."/>
            <person name="Orlova M."/>
            <person name="Belousova E."/>
            <person name="Roberts R.J."/>
        </authorList>
    </citation>
    <scope>NUCLEOTIDE SEQUENCE [LARGE SCALE GENOMIC DNA]</scope>
    <source>
        <strain evidence="2">BV-S</strain>
    </source>
</reference>
<protein>
    <recommendedName>
        <fullName evidence="3">Methyltransferase domain-containing protein</fullName>
    </recommendedName>
</protein>
<reference evidence="1 2" key="2">
    <citation type="journal article" date="2016" name="Genome Announc.">
        <title>Complete Genome Sequence of a Strain of Azospirillum thiophilum Isolated from a Sulfide Spring.</title>
        <authorList>
            <person name="Fomenkov A."/>
            <person name="Vincze T."/>
            <person name="Grabovich M."/>
            <person name="Anton B.P."/>
            <person name="Dubinina G."/>
            <person name="Orlova M."/>
            <person name="Belousova E."/>
            <person name="Roberts R.J."/>
        </authorList>
    </citation>
    <scope>NUCLEOTIDE SEQUENCE [LARGE SCALE GENOMIC DNA]</scope>
    <source>
        <strain evidence="1 2">BV-S</strain>
    </source>
</reference>
<dbReference type="SUPFAM" id="SSF53335">
    <property type="entry name" value="S-adenosyl-L-methionine-dependent methyltransferases"/>
    <property type="match status" value="1"/>
</dbReference>
<keyword evidence="2" id="KW-1185">Reference proteome</keyword>
<sequence length="364" mass="38617">MKLGHFEALRPVCPRCLANRGAAVPLAPGIVEEATGDSVRWGTLVCGDPACAMEYPIIDGAPILVPDLRGWMAANAHLLTMRDDIPAAMEGVLGDGFGPDSAFNATRQHLSSYGWDHYGDLDPDTASAGPAGEAGSVVRCLAAGLDRLGPLPQGPALDLGCGAGRTSFELAARGDGLVLGLDLHWPLLTLARRVMERGEAVFPLRRSGIAYDRRRVEARFAAAGQVDFWIGDALFPPFAPQGFALVAAMNVLDCVASPPALLQAIDLAVAEGGGALLATPFDWSTQATPVEAWLGGHSQRGDDAGRCEAMLARLLTAGAHPQSVGRLHVHGEPLDMPWTVRMHDRALMQYRTHLVMMRALSGKE</sequence>
<evidence type="ECO:0008006" key="3">
    <source>
        <dbReference type="Google" id="ProtNLM"/>
    </source>
</evidence>
<dbReference type="Gene3D" id="3.40.50.150">
    <property type="entry name" value="Vaccinia Virus protein VP39"/>
    <property type="match status" value="1"/>
</dbReference>
<proteinExistence type="predicted"/>
<dbReference type="AlphaFoldDB" id="A0AAC8VXI0"/>
<accession>A0AAC8VXI0</accession>
<dbReference type="PANTHER" id="PTHR45445">
    <property type="match status" value="1"/>
</dbReference>
<dbReference type="EMBL" id="CP012401">
    <property type="protein sequence ID" value="ALG71322.1"/>
    <property type="molecule type" value="Genomic_DNA"/>
</dbReference>
<dbReference type="Pfam" id="PF13489">
    <property type="entry name" value="Methyltransf_23"/>
    <property type="match status" value="1"/>
</dbReference>
<evidence type="ECO:0000313" key="2">
    <source>
        <dbReference type="Proteomes" id="UP000069935"/>
    </source>
</evidence>